<feature type="transmembrane region" description="Helical" evidence="9">
    <location>
        <begin position="30"/>
        <end position="55"/>
    </location>
</feature>
<keyword evidence="5" id="KW-0997">Cell inner membrane</keyword>
<evidence type="ECO:0000256" key="6">
    <source>
        <dbReference type="ARBA" id="ARBA00022692"/>
    </source>
</evidence>
<dbReference type="InterPro" id="IPR013525">
    <property type="entry name" value="ABC2_TM"/>
</dbReference>
<keyword evidence="3 9" id="KW-0813">Transport</keyword>
<evidence type="ECO:0000313" key="11">
    <source>
        <dbReference type="EMBL" id="CAA9270344.1"/>
    </source>
</evidence>
<sequence length="269" mass="29466">MTAIGDLAGSRELLWNLTLRELRGKYKRSALGWTWSLLNPLVTMAIFTVVFGVFLKAEPGAGDPSGLDVFALWLLCALLPWNFVGNTLNGGALALVGNGNLIKKVYFPRETLVGAVTGANLVTLLIELGVLCVAMLIAGNNVLPWIPGILLVTALLTVFATGLALALSVLNVYFRDTQHFLSILLQIWFYASPIVYPATLVSDHVTGAAWTLYEANPFYRFAEAYRNLFYDLRWPSAATLGIVLAWSVGSLLMGWWVFGKLQGRLAEEL</sequence>
<comment type="subcellular location">
    <subcellularLocation>
        <location evidence="1">Cell inner membrane</location>
        <topology evidence="1">Multi-pass membrane protein</topology>
    </subcellularLocation>
    <subcellularLocation>
        <location evidence="9">Cell membrane</location>
        <topology evidence="9">Multi-pass membrane protein</topology>
    </subcellularLocation>
</comment>
<evidence type="ECO:0000256" key="5">
    <source>
        <dbReference type="ARBA" id="ARBA00022519"/>
    </source>
</evidence>
<evidence type="ECO:0000256" key="4">
    <source>
        <dbReference type="ARBA" id="ARBA00022475"/>
    </source>
</evidence>
<dbReference type="AlphaFoldDB" id="A0A6J4J4Q4"/>
<dbReference type="PANTHER" id="PTHR30413:SF8">
    <property type="entry name" value="TRANSPORT PERMEASE PROTEIN"/>
    <property type="match status" value="1"/>
</dbReference>
<keyword evidence="6 9" id="KW-0812">Transmembrane</keyword>
<organism evidence="11">
    <name type="scientific">uncultured Mycobacteriales bacterium</name>
    <dbReference type="NCBI Taxonomy" id="581187"/>
    <lineage>
        <taxon>Bacteria</taxon>
        <taxon>Bacillati</taxon>
        <taxon>Actinomycetota</taxon>
        <taxon>Actinomycetes</taxon>
        <taxon>Mycobacteriales</taxon>
        <taxon>environmental samples</taxon>
    </lineage>
</organism>
<evidence type="ECO:0000256" key="3">
    <source>
        <dbReference type="ARBA" id="ARBA00022448"/>
    </source>
</evidence>
<evidence type="ECO:0000259" key="10">
    <source>
        <dbReference type="PROSITE" id="PS51012"/>
    </source>
</evidence>
<dbReference type="InterPro" id="IPR047817">
    <property type="entry name" value="ABC2_TM_bact-type"/>
</dbReference>
<gene>
    <name evidence="11" type="ORF">AVDCRST_MAG41-2829</name>
</gene>
<keyword evidence="7 9" id="KW-1133">Transmembrane helix</keyword>
<evidence type="ECO:0000256" key="2">
    <source>
        <dbReference type="ARBA" id="ARBA00007783"/>
    </source>
</evidence>
<keyword evidence="4 9" id="KW-1003">Cell membrane</keyword>
<evidence type="ECO:0000256" key="1">
    <source>
        <dbReference type="ARBA" id="ARBA00004429"/>
    </source>
</evidence>
<evidence type="ECO:0000256" key="9">
    <source>
        <dbReference type="RuleBase" id="RU361157"/>
    </source>
</evidence>
<feature type="transmembrane region" description="Helical" evidence="9">
    <location>
        <begin position="117"/>
        <end position="139"/>
    </location>
</feature>
<dbReference type="EMBL" id="CADCTP010000262">
    <property type="protein sequence ID" value="CAA9270344.1"/>
    <property type="molecule type" value="Genomic_DNA"/>
</dbReference>
<dbReference type="GO" id="GO:0140359">
    <property type="term" value="F:ABC-type transporter activity"/>
    <property type="evidence" value="ECO:0007669"/>
    <property type="project" value="InterPro"/>
</dbReference>
<proteinExistence type="inferred from homology"/>
<evidence type="ECO:0000256" key="8">
    <source>
        <dbReference type="ARBA" id="ARBA00023136"/>
    </source>
</evidence>
<feature type="transmembrane region" description="Helical" evidence="9">
    <location>
        <begin position="145"/>
        <end position="173"/>
    </location>
</feature>
<feature type="transmembrane region" description="Helical" evidence="9">
    <location>
        <begin position="180"/>
        <end position="198"/>
    </location>
</feature>
<keyword evidence="8 9" id="KW-0472">Membrane</keyword>
<feature type="domain" description="ABC transmembrane type-2" evidence="10">
    <location>
        <begin position="31"/>
        <end position="261"/>
    </location>
</feature>
<reference evidence="11" key="1">
    <citation type="submission" date="2020-02" db="EMBL/GenBank/DDBJ databases">
        <authorList>
            <person name="Meier V. D."/>
        </authorList>
    </citation>
    <scope>NUCLEOTIDE SEQUENCE</scope>
    <source>
        <strain evidence="11">AVDCRST_MAG41</strain>
    </source>
</reference>
<name>A0A6J4J4Q4_9ACTN</name>
<dbReference type="PANTHER" id="PTHR30413">
    <property type="entry name" value="INNER MEMBRANE TRANSPORT PERMEASE"/>
    <property type="match status" value="1"/>
</dbReference>
<accession>A0A6J4J4Q4</accession>
<protein>
    <recommendedName>
        <fullName evidence="9">Transport permease protein</fullName>
    </recommendedName>
</protein>
<comment type="similarity">
    <text evidence="2 9">Belongs to the ABC-2 integral membrane protein family.</text>
</comment>
<feature type="transmembrane region" description="Helical" evidence="9">
    <location>
        <begin position="70"/>
        <end position="96"/>
    </location>
</feature>
<dbReference type="Pfam" id="PF01061">
    <property type="entry name" value="ABC2_membrane"/>
    <property type="match status" value="1"/>
</dbReference>
<feature type="transmembrane region" description="Helical" evidence="9">
    <location>
        <begin position="237"/>
        <end position="258"/>
    </location>
</feature>
<dbReference type="GO" id="GO:0005886">
    <property type="term" value="C:plasma membrane"/>
    <property type="evidence" value="ECO:0007669"/>
    <property type="project" value="UniProtKB-SubCell"/>
</dbReference>
<dbReference type="GO" id="GO:0015920">
    <property type="term" value="P:lipopolysaccharide transport"/>
    <property type="evidence" value="ECO:0007669"/>
    <property type="project" value="TreeGrafter"/>
</dbReference>
<evidence type="ECO:0000256" key="7">
    <source>
        <dbReference type="ARBA" id="ARBA00022989"/>
    </source>
</evidence>
<dbReference type="PROSITE" id="PS51012">
    <property type="entry name" value="ABC_TM2"/>
    <property type="match status" value="1"/>
</dbReference>